<feature type="transmembrane region" description="Helical" evidence="1">
    <location>
        <begin position="6"/>
        <end position="24"/>
    </location>
</feature>
<proteinExistence type="predicted"/>
<comment type="caution">
    <text evidence="2">The sequence shown here is derived from an EMBL/GenBank/DDBJ whole genome shotgun (WGS) entry which is preliminary data.</text>
</comment>
<protein>
    <submittedName>
        <fullName evidence="2">Uncharacterized protein</fullName>
    </submittedName>
</protein>
<evidence type="ECO:0000256" key="1">
    <source>
        <dbReference type="SAM" id="Phobius"/>
    </source>
</evidence>
<reference evidence="2" key="1">
    <citation type="submission" date="2019-08" db="EMBL/GenBank/DDBJ databases">
        <authorList>
            <person name="Kucharzyk K."/>
            <person name="Murdoch R.W."/>
            <person name="Higgins S."/>
            <person name="Loffler F."/>
        </authorList>
    </citation>
    <scope>NUCLEOTIDE SEQUENCE</scope>
</reference>
<gene>
    <name evidence="2" type="ORF">SDC9_36713</name>
</gene>
<sequence>MKEIIIAGVFTIIGASLGFLGTLIQSKISARSNIEMVNTQSEKEVERHRYLEKEKLYSDIITLLPQFMYSIDRKTKTLSFDEKSTVQLNSFKARLSVYSTAEIYKEFFALTDFLCTEESEDLRIDKLNSFTDILVEDLKKA</sequence>
<organism evidence="2">
    <name type="scientific">bioreactor metagenome</name>
    <dbReference type="NCBI Taxonomy" id="1076179"/>
    <lineage>
        <taxon>unclassified sequences</taxon>
        <taxon>metagenomes</taxon>
        <taxon>ecological metagenomes</taxon>
    </lineage>
</organism>
<dbReference type="AlphaFoldDB" id="A0A644VH01"/>
<name>A0A644VH01_9ZZZZ</name>
<accession>A0A644VH01</accession>
<evidence type="ECO:0000313" key="2">
    <source>
        <dbReference type="EMBL" id="MPL90659.1"/>
    </source>
</evidence>
<keyword evidence="1" id="KW-0812">Transmembrane</keyword>
<dbReference type="EMBL" id="VSSQ01000310">
    <property type="protein sequence ID" value="MPL90659.1"/>
    <property type="molecule type" value="Genomic_DNA"/>
</dbReference>
<keyword evidence="1" id="KW-1133">Transmembrane helix</keyword>
<keyword evidence="1" id="KW-0472">Membrane</keyword>